<dbReference type="AlphaFoldDB" id="M3B7B2"/>
<evidence type="ECO:0000256" key="10">
    <source>
        <dbReference type="ARBA" id="ARBA00023160"/>
    </source>
</evidence>
<evidence type="ECO:0000313" key="14">
    <source>
        <dbReference type="EMBL" id="EME85208.1"/>
    </source>
</evidence>
<keyword evidence="8" id="KW-0443">Lipid metabolism</keyword>
<accession>M3B7B2</accession>
<dbReference type="Gene3D" id="3.90.180.10">
    <property type="entry name" value="Medium-chain alcohol dehydrogenases, catalytic domain"/>
    <property type="match status" value="1"/>
</dbReference>
<feature type="domain" description="Enoyl reductase (ER)" evidence="13">
    <location>
        <begin position="14"/>
        <end position="347"/>
    </location>
</feature>
<dbReference type="GO" id="GO:0006633">
    <property type="term" value="P:fatty acid biosynthetic process"/>
    <property type="evidence" value="ECO:0007669"/>
    <property type="project" value="UniProtKB-KW"/>
</dbReference>
<evidence type="ECO:0000256" key="11">
    <source>
        <dbReference type="ARBA" id="ARBA00038963"/>
    </source>
</evidence>
<evidence type="ECO:0000256" key="3">
    <source>
        <dbReference type="ARBA" id="ARBA00022516"/>
    </source>
</evidence>
<name>M3B7B2_PSEFD</name>
<keyword evidence="10" id="KW-0275">Fatty acid biosynthesis</keyword>
<keyword evidence="7" id="KW-0560">Oxidoreductase</keyword>
<keyword evidence="4" id="KW-0276">Fatty acid metabolism</keyword>
<evidence type="ECO:0000256" key="5">
    <source>
        <dbReference type="ARBA" id="ARBA00022857"/>
    </source>
</evidence>
<dbReference type="Pfam" id="PF08240">
    <property type="entry name" value="ADH_N"/>
    <property type="match status" value="1"/>
</dbReference>
<evidence type="ECO:0000256" key="7">
    <source>
        <dbReference type="ARBA" id="ARBA00023002"/>
    </source>
</evidence>
<evidence type="ECO:0000256" key="2">
    <source>
        <dbReference type="ARBA" id="ARBA00010371"/>
    </source>
</evidence>
<dbReference type="GeneID" id="19337297"/>
<gene>
    <name evidence="14" type="ORF">MYCFIDRAFT_211068</name>
</gene>
<dbReference type="InterPro" id="IPR020843">
    <property type="entry name" value="ER"/>
</dbReference>
<evidence type="ECO:0000256" key="6">
    <source>
        <dbReference type="ARBA" id="ARBA00022946"/>
    </source>
</evidence>
<dbReference type="InterPro" id="IPR011032">
    <property type="entry name" value="GroES-like_sf"/>
</dbReference>
<reference evidence="14 15" key="1">
    <citation type="journal article" date="2012" name="PLoS Pathog.">
        <title>Diverse lifestyles and strategies of plant pathogenesis encoded in the genomes of eighteen Dothideomycetes fungi.</title>
        <authorList>
            <person name="Ohm R.A."/>
            <person name="Feau N."/>
            <person name="Henrissat B."/>
            <person name="Schoch C.L."/>
            <person name="Horwitz B.A."/>
            <person name="Barry K.W."/>
            <person name="Condon B.J."/>
            <person name="Copeland A.C."/>
            <person name="Dhillon B."/>
            <person name="Glaser F."/>
            <person name="Hesse C.N."/>
            <person name="Kosti I."/>
            <person name="LaButti K."/>
            <person name="Lindquist E.A."/>
            <person name="Lucas S."/>
            <person name="Salamov A.A."/>
            <person name="Bradshaw R.E."/>
            <person name="Ciuffetti L."/>
            <person name="Hamelin R.C."/>
            <person name="Kema G.H.J."/>
            <person name="Lawrence C."/>
            <person name="Scott J.A."/>
            <person name="Spatafora J.W."/>
            <person name="Turgeon B.G."/>
            <person name="de Wit P.J.G.M."/>
            <person name="Zhong S."/>
            <person name="Goodwin S.B."/>
            <person name="Grigoriev I.V."/>
        </authorList>
    </citation>
    <scope>NUCLEOTIDE SEQUENCE [LARGE SCALE GENOMIC DNA]</scope>
    <source>
        <strain evidence="14 15">CIRAD86</strain>
    </source>
</reference>
<comment type="similarity">
    <text evidence="2">Belongs to the zinc-containing alcohol dehydrogenase family. Quinone oxidoreductase subfamily.</text>
</comment>
<dbReference type="KEGG" id="pfj:MYCFIDRAFT_211068"/>
<evidence type="ECO:0000313" key="15">
    <source>
        <dbReference type="Proteomes" id="UP000016932"/>
    </source>
</evidence>
<evidence type="ECO:0000256" key="12">
    <source>
        <dbReference type="ARBA" id="ARBA00048843"/>
    </source>
</evidence>
<dbReference type="RefSeq" id="XP_007925657.1">
    <property type="nucleotide sequence ID" value="XM_007927466.1"/>
</dbReference>
<dbReference type="Gene3D" id="3.40.50.720">
    <property type="entry name" value="NAD(P)-binding Rossmann-like Domain"/>
    <property type="match status" value="1"/>
</dbReference>
<dbReference type="CDD" id="cd08290">
    <property type="entry name" value="ETR"/>
    <property type="match status" value="1"/>
</dbReference>
<proteinExistence type="inferred from homology"/>
<sequence length="364" mass="38991">MSPLALTFSSESADAASAIKVQPCEHLTPNMELGSEDVLVRYLAFPINPQDLMAIAGKYPVKPVYQHPDGSRIAGNDGIARIERVGSGVDLLQPGDLVLPRSHGLGTWRELAILPGKSVIKLPREADPIAGALLKMGFAPGYLLIEDTAVLKPGDWVVVNAGLGTIPQMAIQFARLRGCHAVAVVRERDAGDLEAAKRLLHAQGADVVVTGEDLAKHGPAADAALAAAVQGKRIVLALDAVFGDSAEHLARLLAPNATFVNYGSLGGGEGVLRLTQELLFWKQIKFRNFRLSQQLASRSNAEVEGLLAWFVDLLRQGRLRTPEVETIAWRGGDEAVGEFEARVRAALGKAVRRPLGLKKQVVVL</sequence>
<dbReference type="HOGENOM" id="CLU_026673_17_0_1"/>
<dbReference type="SUPFAM" id="SSF51735">
    <property type="entry name" value="NAD(P)-binding Rossmann-fold domains"/>
    <property type="match status" value="1"/>
</dbReference>
<dbReference type="PANTHER" id="PTHR43981">
    <property type="entry name" value="ENOYL-[ACYL-CARRIER-PROTEIN] REDUCTASE, MITOCHONDRIAL"/>
    <property type="match status" value="1"/>
</dbReference>
<dbReference type="Proteomes" id="UP000016932">
    <property type="component" value="Unassembled WGS sequence"/>
</dbReference>
<comment type="subcellular location">
    <subcellularLocation>
        <location evidence="1">Mitochondrion</location>
    </subcellularLocation>
</comment>
<dbReference type="STRING" id="383855.M3B7B2"/>
<keyword evidence="5" id="KW-0521">NADP</keyword>
<keyword evidence="15" id="KW-1185">Reference proteome</keyword>
<dbReference type="SMART" id="SM00829">
    <property type="entry name" value="PKS_ER"/>
    <property type="match status" value="1"/>
</dbReference>
<dbReference type="InterPro" id="IPR013149">
    <property type="entry name" value="ADH-like_C"/>
</dbReference>
<evidence type="ECO:0000256" key="1">
    <source>
        <dbReference type="ARBA" id="ARBA00004173"/>
    </source>
</evidence>
<dbReference type="GO" id="GO:0141148">
    <property type="term" value="F:enoyl-[acyl-carrier-protein] reductase (NADPH) activity"/>
    <property type="evidence" value="ECO:0007669"/>
    <property type="project" value="UniProtKB-EC"/>
</dbReference>
<dbReference type="EMBL" id="KB446557">
    <property type="protein sequence ID" value="EME85208.1"/>
    <property type="molecule type" value="Genomic_DNA"/>
</dbReference>
<evidence type="ECO:0000259" key="13">
    <source>
        <dbReference type="SMART" id="SM00829"/>
    </source>
</evidence>
<comment type="catalytic activity">
    <reaction evidence="12">
        <text>a 2,3-saturated acyl-[ACP] + NADP(+) = a (2E)-enoyl-[ACP] + NADPH + H(+)</text>
        <dbReference type="Rhea" id="RHEA:22564"/>
        <dbReference type="Rhea" id="RHEA-COMP:9925"/>
        <dbReference type="Rhea" id="RHEA-COMP:9926"/>
        <dbReference type="ChEBI" id="CHEBI:15378"/>
        <dbReference type="ChEBI" id="CHEBI:57783"/>
        <dbReference type="ChEBI" id="CHEBI:58349"/>
        <dbReference type="ChEBI" id="CHEBI:78784"/>
        <dbReference type="ChEBI" id="CHEBI:78785"/>
        <dbReference type="EC" id="1.3.1.104"/>
    </reaction>
</comment>
<dbReference type="GO" id="GO:0005739">
    <property type="term" value="C:mitochondrion"/>
    <property type="evidence" value="ECO:0007669"/>
    <property type="project" value="UniProtKB-SubCell"/>
</dbReference>
<keyword evidence="9" id="KW-0496">Mitochondrion</keyword>
<evidence type="ECO:0000256" key="9">
    <source>
        <dbReference type="ARBA" id="ARBA00023128"/>
    </source>
</evidence>
<dbReference type="InterPro" id="IPR013154">
    <property type="entry name" value="ADH-like_N"/>
</dbReference>
<dbReference type="InterPro" id="IPR051034">
    <property type="entry name" value="Mito_Enoyl-ACP_Reductase"/>
</dbReference>
<evidence type="ECO:0000256" key="4">
    <source>
        <dbReference type="ARBA" id="ARBA00022832"/>
    </source>
</evidence>
<protein>
    <recommendedName>
        <fullName evidence="11">enoyl-[acyl-carrier-protein] reductase</fullName>
        <ecNumber evidence="11">1.3.1.104</ecNumber>
    </recommendedName>
</protein>
<keyword evidence="6" id="KW-0809">Transit peptide</keyword>
<dbReference type="eggNOG" id="KOG0025">
    <property type="taxonomic scope" value="Eukaryota"/>
</dbReference>
<dbReference type="EC" id="1.3.1.104" evidence="11"/>
<dbReference type="SUPFAM" id="SSF50129">
    <property type="entry name" value="GroES-like"/>
    <property type="match status" value="1"/>
</dbReference>
<dbReference type="Pfam" id="PF00107">
    <property type="entry name" value="ADH_zinc_N"/>
    <property type="match status" value="1"/>
</dbReference>
<evidence type="ECO:0000256" key="8">
    <source>
        <dbReference type="ARBA" id="ARBA00023098"/>
    </source>
</evidence>
<keyword evidence="3" id="KW-0444">Lipid biosynthesis</keyword>
<dbReference type="VEuPathDB" id="FungiDB:MYCFIDRAFT_211068"/>
<dbReference type="InterPro" id="IPR036291">
    <property type="entry name" value="NAD(P)-bd_dom_sf"/>
</dbReference>
<organism evidence="14 15">
    <name type="scientific">Pseudocercospora fijiensis (strain CIRAD86)</name>
    <name type="common">Black leaf streak disease fungus</name>
    <name type="synonym">Mycosphaerella fijiensis</name>
    <dbReference type="NCBI Taxonomy" id="383855"/>
    <lineage>
        <taxon>Eukaryota</taxon>
        <taxon>Fungi</taxon>
        <taxon>Dikarya</taxon>
        <taxon>Ascomycota</taxon>
        <taxon>Pezizomycotina</taxon>
        <taxon>Dothideomycetes</taxon>
        <taxon>Dothideomycetidae</taxon>
        <taxon>Mycosphaerellales</taxon>
        <taxon>Mycosphaerellaceae</taxon>
        <taxon>Pseudocercospora</taxon>
    </lineage>
</organism>
<dbReference type="PANTHER" id="PTHR43981:SF2">
    <property type="entry name" value="ENOYL-[ACYL-CARRIER-PROTEIN] REDUCTASE, MITOCHONDRIAL"/>
    <property type="match status" value="1"/>
</dbReference>
<dbReference type="OrthoDB" id="7482721at2759"/>